<proteinExistence type="predicted"/>
<dbReference type="OMA" id="HRRIQTW"/>
<evidence type="ECO:0000313" key="4">
    <source>
        <dbReference type="EMBL" id="KYP55436.1"/>
    </source>
</evidence>
<evidence type="ECO:0008006" key="6">
    <source>
        <dbReference type="Google" id="ProtNLM"/>
    </source>
</evidence>
<dbReference type="EMBL" id="CM003613">
    <property type="protein sequence ID" value="KYP55436.1"/>
    <property type="molecule type" value="Genomic_DNA"/>
</dbReference>
<dbReference type="STRING" id="3821.A0A151SKS4"/>
<feature type="compositionally biased region" description="Low complexity" evidence="1">
    <location>
        <begin position="159"/>
        <end position="177"/>
    </location>
</feature>
<dbReference type="Proteomes" id="UP000075243">
    <property type="component" value="Chromosome 11"/>
</dbReference>
<protein>
    <recommendedName>
        <fullName evidence="6">DUF4408 domain-containing protein</fullName>
    </recommendedName>
</protein>
<evidence type="ECO:0000256" key="2">
    <source>
        <dbReference type="SAM" id="Phobius"/>
    </source>
</evidence>
<dbReference type="PANTHER" id="PTHR34059">
    <property type="entry name" value="EXPRESSED PROTEIN"/>
    <property type="match status" value="1"/>
</dbReference>
<feature type="compositionally biased region" description="Basic and acidic residues" evidence="1">
    <location>
        <begin position="181"/>
        <end position="190"/>
    </location>
</feature>
<keyword evidence="2" id="KW-1133">Transmembrane helix</keyword>
<keyword evidence="3" id="KW-0732">Signal</keyword>
<name>A0A151SKS4_CAJCA</name>
<feature type="compositionally biased region" description="Low complexity" evidence="1">
    <location>
        <begin position="232"/>
        <end position="248"/>
    </location>
</feature>
<evidence type="ECO:0000256" key="3">
    <source>
        <dbReference type="SAM" id="SignalP"/>
    </source>
</evidence>
<evidence type="ECO:0000256" key="1">
    <source>
        <dbReference type="SAM" id="MobiDB-lite"/>
    </source>
</evidence>
<feature type="signal peptide" evidence="3">
    <location>
        <begin position="1"/>
        <end position="19"/>
    </location>
</feature>
<keyword evidence="2" id="KW-0812">Transmembrane</keyword>
<keyword evidence="2" id="KW-0472">Membrane</keyword>
<accession>A0A151SKS4</accession>
<feature type="region of interest" description="Disordered" evidence="1">
    <location>
        <begin position="150"/>
        <end position="255"/>
    </location>
</feature>
<dbReference type="Pfam" id="PF05553">
    <property type="entry name" value="DUF761"/>
    <property type="match status" value="1"/>
</dbReference>
<feature type="transmembrane region" description="Helical" evidence="2">
    <location>
        <begin position="35"/>
        <end position="52"/>
    </location>
</feature>
<organism evidence="4 5">
    <name type="scientific">Cajanus cajan</name>
    <name type="common">Pigeon pea</name>
    <name type="synonym">Cajanus indicus</name>
    <dbReference type="NCBI Taxonomy" id="3821"/>
    <lineage>
        <taxon>Eukaryota</taxon>
        <taxon>Viridiplantae</taxon>
        <taxon>Streptophyta</taxon>
        <taxon>Embryophyta</taxon>
        <taxon>Tracheophyta</taxon>
        <taxon>Spermatophyta</taxon>
        <taxon>Magnoliopsida</taxon>
        <taxon>eudicotyledons</taxon>
        <taxon>Gunneridae</taxon>
        <taxon>Pentapetalae</taxon>
        <taxon>rosids</taxon>
        <taxon>fabids</taxon>
        <taxon>Fabales</taxon>
        <taxon>Fabaceae</taxon>
        <taxon>Papilionoideae</taxon>
        <taxon>50 kb inversion clade</taxon>
        <taxon>NPAAA clade</taxon>
        <taxon>indigoferoid/millettioid clade</taxon>
        <taxon>Phaseoleae</taxon>
        <taxon>Cajanus</taxon>
    </lineage>
</organism>
<keyword evidence="5" id="KW-1185">Reference proteome</keyword>
<dbReference type="PANTHER" id="PTHR34059:SF1">
    <property type="entry name" value="EXPRESSED PROTEIN"/>
    <property type="match status" value="1"/>
</dbReference>
<feature type="region of interest" description="Disordered" evidence="1">
    <location>
        <begin position="271"/>
        <end position="334"/>
    </location>
</feature>
<dbReference type="AlphaFoldDB" id="A0A151SKS4"/>
<gene>
    <name evidence="4" type="ORF">KK1_001648</name>
</gene>
<feature type="compositionally biased region" description="Pro residues" evidence="1">
    <location>
        <begin position="277"/>
        <end position="287"/>
    </location>
</feature>
<feature type="chain" id="PRO_5007588590" description="DUF4408 domain-containing protein" evidence="3">
    <location>
        <begin position="20"/>
        <end position="370"/>
    </location>
</feature>
<dbReference type="InterPro" id="IPR008480">
    <property type="entry name" value="DUF761_pln"/>
</dbReference>
<reference evidence="4 5" key="1">
    <citation type="journal article" date="2012" name="Nat. Biotechnol.">
        <title>Draft genome sequence of pigeonpea (Cajanus cajan), an orphan legume crop of resource-poor farmers.</title>
        <authorList>
            <person name="Varshney R.K."/>
            <person name="Chen W."/>
            <person name="Li Y."/>
            <person name="Bharti A.K."/>
            <person name="Saxena R.K."/>
            <person name="Schlueter J.A."/>
            <person name="Donoghue M.T."/>
            <person name="Azam S."/>
            <person name="Fan G."/>
            <person name="Whaley A.M."/>
            <person name="Farmer A.D."/>
            <person name="Sheridan J."/>
            <person name="Iwata A."/>
            <person name="Tuteja R."/>
            <person name="Penmetsa R.V."/>
            <person name="Wu W."/>
            <person name="Upadhyaya H.D."/>
            <person name="Yang S.P."/>
            <person name="Shah T."/>
            <person name="Saxena K.B."/>
            <person name="Michael T."/>
            <person name="McCombie W.R."/>
            <person name="Yang B."/>
            <person name="Zhang G."/>
            <person name="Yang H."/>
            <person name="Wang J."/>
            <person name="Spillane C."/>
            <person name="Cook D.R."/>
            <person name="May G.D."/>
            <person name="Xu X."/>
            <person name="Jackson S.A."/>
        </authorList>
    </citation>
    <scope>NUCLEOTIDE SEQUENCE [LARGE SCALE GENOMIC DNA]</scope>
    <source>
        <strain evidence="5">cv. Asha</strain>
    </source>
</reference>
<dbReference type="Gramene" id="C.cajan_01610.t">
    <property type="protein sequence ID" value="C.cajan_01610.t"/>
    <property type="gene ID" value="C.cajan_01610"/>
</dbReference>
<evidence type="ECO:0000313" key="5">
    <source>
        <dbReference type="Proteomes" id="UP000075243"/>
    </source>
</evidence>
<sequence length="370" mass="41959">MYKATLVLFFFFIIPPLFTSQAPQFINHSLLTRNWELLHLLFVGIAVSYGLFSRRNHDTDKDNNNNNNSKFDTAQSLVSRFLQVSSFFEDDVESESPVESDETKVQTWNNQHHRNQPMLVVAPRLDHSDFDHHSPEKPLLLPIRSLKSRVSDEDDDNVVDVQSLSRSTTSKRFSSSLNRKSKVEDKKKENVVVLPSPIPWRSRSGRMEPKQEVDDASNMMLPSKEESRPVKSQTSSHASSKTSSLTSSPNLAPFSSESLAKNAEDHLVRKKGFHKCCPPPPPPPPPMMFHKSISTRPRKIIQNEDHEKGPALNGVKSSKKDEASCGTLSDEGPDVDKKADEFIAKFREQIRLQRIESIKRSTRSARNSSR</sequence>